<proteinExistence type="predicted"/>
<organism evidence="1 2">
    <name type="scientific">Streptomyces cavernicola</name>
    <dbReference type="NCBI Taxonomy" id="3043613"/>
    <lineage>
        <taxon>Bacteria</taxon>
        <taxon>Bacillati</taxon>
        <taxon>Actinomycetota</taxon>
        <taxon>Actinomycetes</taxon>
        <taxon>Kitasatosporales</taxon>
        <taxon>Streptomycetaceae</taxon>
        <taxon>Streptomyces</taxon>
    </lineage>
</organism>
<gene>
    <name evidence="1" type="ORF">QIS96_05095</name>
</gene>
<comment type="caution">
    <text evidence="1">The sequence shown here is derived from an EMBL/GenBank/DDBJ whole genome shotgun (WGS) entry which is preliminary data.</text>
</comment>
<dbReference type="Proteomes" id="UP001223978">
    <property type="component" value="Unassembled WGS sequence"/>
</dbReference>
<evidence type="ECO:0000313" key="2">
    <source>
        <dbReference type="Proteomes" id="UP001223978"/>
    </source>
</evidence>
<keyword evidence="2" id="KW-1185">Reference proteome</keyword>
<protein>
    <submittedName>
        <fullName evidence="1">Uncharacterized protein</fullName>
    </submittedName>
</protein>
<dbReference type="RefSeq" id="WP_282541154.1">
    <property type="nucleotide sequence ID" value="NZ_JASCIQ010000004.1"/>
</dbReference>
<name>A0ABT6S530_9ACTN</name>
<evidence type="ECO:0000313" key="1">
    <source>
        <dbReference type="EMBL" id="MDI3403201.1"/>
    </source>
</evidence>
<dbReference type="EMBL" id="JASCIQ010000004">
    <property type="protein sequence ID" value="MDI3403201.1"/>
    <property type="molecule type" value="Genomic_DNA"/>
</dbReference>
<reference evidence="1 2" key="1">
    <citation type="submission" date="2023-05" db="EMBL/GenBank/DDBJ databases">
        <title>Draft genome sequence of Streptomyces sp. B-S-A6 isolated from a cave soil in Thailand.</title>
        <authorList>
            <person name="Chamroensaksri N."/>
            <person name="Muangham S."/>
        </authorList>
    </citation>
    <scope>NUCLEOTIDE SEQUENCE [LARGE SCALE GENOMIC DNA]</scope>
    <source>
        <strain evidence="1 2">B-S-A6</strain>
    </source>
</reference>
<accession>A0ABT6S530</accession>
<sequence length="133" mass="15011">MTWHEQAQAAEHSGDWDTAIALVSAHAECYSTDYTAHSNHLWHMDLLVNAGRLTELTDLARVDVHARRRLNRALRDRGMEAMLHKRAKDGDRDALYCLVRLLCGADRTGQARGTVEEIAPQDQHAQKILGFQP</sequence>